<evidence type="ECO:0000313" key="3">
    <source>
        <dbReference type="Proteomes" id="UP000658278"/>
    </source>
</evidence>
<dbReference type="Proteomes" id="UP000658278">
    <property type="component" value="Unassembled WGS sequence"/>
</dbReference>
<keyword evidence="3" id="KW-1185">Reference proteome</keyword>
<proteinExistence type="predicted"/>
<reference evidence="2" key="1">
    <citation type="submission" date="2021-01" db="EMBL/GenBank/DDBJ databases">
        <title>Modified the classification status of verrucomicrobia.</title>
        <authorList>
            <person name="Feng X."/>
        </authorList>
    </citation>
    <scope>NUCLEOTIDE SEQUENCE</scope>
    <source>
        <strain evidence="2">KCTC 22201</strain>
    </source>
</reference>
<feature type="region of interest" description="Disordered" evidence="1">
    <location>
        <begin position="43"/>
        <end position="66"/>
    </location>
</feature>
<dbReference type="InterPro" id="IPR019882">
    <property type="entry name" value="CHP03643"/>
</dbReference>
<dbReference type="EMBL" id="JAENII010000004">
    <property type="protein sequence ID" value="MBK1826881.1"/>
    <property type="molecule type" value="Genomic_DNA"/>
</dbReference>
<comment type="caution">
    <text evidence="2">The sequence shown here is derived from an EMBL/GenBank/DDBJ whole genome shotgun (WGS) entry which is preliminary data.</text>
</comment>
<dbReference type="AlphaFoldDB" id="A0A934RE33"/>
<dbReference type="Pfam" id="PF10985">
    <property type="entry name" value="DUF2805"/>
    <property type="match status" value="1"/>
</dbReference>
<dbReference type="NCBIfam" id="TIGR03643">
    <property type="entry name" value="TIGR03643 family protein"/>
    <property type="match status" value="1"/>
</dbReference>
<name>A0A934RE33_9BACT</name>
<evidence type="ECO:0000313" key="2">
    <source>
        <dbReference type="EMBL" id="MBK1826881.1"/>
    </source>
</evidence>
<sequence>MAWEDRTSFEEIRRKTGFVEAEIIKLMRRELKPSSFRLWRKRVSGRKTKHEKRFRQWQRGSTPPDG</sequence>
<evidence type="ECO:0000256" key="1">
    <source>
        <dbReference type="SAM" id="MobiDB-lite"/>
    </source>
</evidence>
<feature type="compositionally biased region" description="Basic residues" evidence="1">
    <location>
        <begin position="43"/>
        <end position="56"/>
    </location>
</feature>
<organism evidence="2 3">
    <name type="scientific">Haloferula rosea</name>
    <dbReference type="NCBI Taxonomy" id="490093"/>
    <lineage>
        <taxon>Bacteria</taxon>
        <taxon>Pseudomonadati</taxon>
        <taxon>Verrucomicrobiota</taxon>
        <taxon>Verrucomicrobiia</taxon>
        <taxon>Verrucomicrobiales</taxon>
        <taxon>Verrucomicrobiaceae</taxon>
        <taxon>Haloferula</taxon>
    </lineage>
</organism>
<protein>
    <submittedName>
        <fullName evidence="2">TIGR03643 family protein</fullName>
    </submittedName>
</protein>
<gene>
    <name evidence="2" type="ORF">JIN81_07615</name>
</gene>
<accession>A0A934RE33</accession>